<accession>A0A0E9XZ96</accession>
<name>A0A0E9XZ96_ANGAN</name>
<proteinExistence type="predicted"/>
<reference evidence="1" key="1">
    <citation type="submission" date="2014-11" db="EMBL/GenBank/DDBJ databases">
        <authorList>
            <person name="Amaro Gonzalez C."/>
        </authorList>
    </citation>
    <scope>NUCLEOTIDE SEQUENCE</scope>
</reference>
<dbReference type="AlphaFoldDB" id="A0A0E9XZ96"/>
<sequence length="60" mass="6791">MYCFHNSHSSVKSVAFEQKNEIMSQLQSIRHLMKKRGMDCPPINLEGIVLPSVGVILFSN</sequence>
<dbReference type="EMBL" id="GBXM01001569">
    <property type="protein sequence ID" value="JAI07009.1"/>
    <property type="molecule type" value="Transcribed_RNA"/>
</dbReference>
<organism evidence="1">
    <name type="scientific">Anguilla anguilla</name>
    <name type="common">European freshwater eel</name>
    <name type="synonym">Muraena anguilla</name>
    <dbReference type="NCBI Taxonomy" id="7936"/>
    <lineage>
        <taxon>Eukaryota</taxon>
        <taxon>Metazoa</taxon>
        <taxon>Chordata</taxon>
        <taxon>Craniata</taxon>
        <taxon>Vertebrata</taxon>
        <taxon>Euteleostomi</taxon>
        <taxon>Actinopterygii</taxon>
        <taxon>Neopterygii</taxon>
        <taxon>Teleostei</taxon>
        <taxon>Anguilliformes</taxon>
        <taxon>Anguillidae</taxon>
        <taxon>Anguilla</taxon>
    </lineage>
</organism>
<protein>
    <submittedName>
        <fullName evidence="1">Uncharacterized protein</fullName>
    </submittedName>
</protein>
<evidence type="ECO:0000313" key="1">
    <source>
        <dbReference type="EMBL" id="JAI07009.1"/>
    </source>
</evidence>
<reference evidence="1" key="2">
    <citation type="journal article" date="2015" name="Fish Shellfish Immunol.">
        <title>Early steps in the European eel (Anguilla anguilla)-Vibrio vulnificus interaction in the gills: Role of the RtxA13 toxin.</title>
        <authorList>
            <person name="Callol A."/>
            <person name="Pajuelo D."/>
            <person name="Ebbesson L."/>
            <person name="Teles M."/>
            <person name="MacKenzie S."/>
            <person name="Amaro C."/>
        </authorList>
    </citation>
    <scope>NUCLEOTIDE SEQUENCE</scope>
</reference>